<dbReference type="InterPro" id="IPR004919">
    <property type="entry name" value="GmrSD_N"/>
</dbReference>
<keyword evidence="3" id="KW-1185">Reference proteome</keyword>
<dbReference type="Proteomes" id="UP001157961">
    <property type="component" value="Unassembled WGS sequence"/>
</dbReference>
<feature type="domain" description="GmrSD restriction endonucleases N-terminal" evidence="1">
    <location>
        <begin position="19"/>
        <end position="230"/>
    </location>
</feature>
<gene>
    <name evidence="2" type="ORF">SAMN06265373_11710</name>
</gene>
<evidence type="ECO:0000259" key="1">
    <source>
        <dbReference type="Pfam" id="PF03235"/>
    </source>
</evidence>
<reference evidence="2 3" key="1">
    <citation type="submission" date="2017-05" db="EMBL/GenBank/DDBJ databases">
        <authorList>
            <person name="Varghese N."/>
            <person name="Submissions S."/>
        </authorList>
    </citation>
    <scope>NUCLEOTIDE SEQUENCE [LARGE SCALE GENOMIC DNA]</scope>
    <source>
        <strain evidence="2 3">DSM 29734</strain>
    </source>
</reference>
<sequence>MGNILKTGLDANASSAGSLFSSSVFEVPPFQREYSWSNDEVKEFFGDIQGALDQDSYFLGLVIITEEKTRRQIVDGQQRIVTLSLLAAALYHEAQKRGRDALADRLKADFLRSINYSTDQTDPRVVLTDPKDNETLQDILDNGSEAKKAKDGEGVSAQMRSSYDLISRSLAVDLSADPFKRLGKWTEFITHKLYFAVFAHPDPATVYSLFEVINTRGRDLTTADLLKNYILSQTKEDYKLEVYGRWQSLSGAFPASSSTSFVQYIRHAVTVDSGHVLPRDLFAFLAGRTKSASKEPPSAYGLLDLLEARFPLYSQMVDPTLSGPADDFALRVFSALNQLNVITVRPLMMAISDLVDPRKGLEYVLKLVVRRMVVGTLGTGNIERRFSDAARRVADEKSWAFLETEFADLNPSKEEFVNRIEKRSFNKGTLTFLRSSIIGETIVPNEYETLHFILPRTVTDWGGFDDDERSIWGPRIGNSFLSTESRRPEGALTWVGFKEVLLPTAADGEWIDALNGYNIWDVDAVKSVGEDLAKAAGEIWYD</sequence>
<protein>
    <recommendedName>
        <fullName evidence="1">GmrSD restriction endonucleases N-terminal domain-containing protein</fullName>
    </recommendedName>
</protein>
<accession>A0ABY1PNH5</accession>
<dbReference type="Pfam" id="PF03235">
    <property type="entry name" value="GmrSD_N"/>
    <property type="match status" value="1"/>
</dbReference>
<evidence type="ECO:0000313" key="3">
    <source>
        <dbReference type="Proteomes" id="UP001157961"/>
    </source>
</evidence>
<dbReference type="PANTHER" id="PTHR35149:SF1">
    <property type="entry name" value="DUF5655 DOMAIN-CONTAINING PROTEIN"/>
    <property type="match status" value="1"/>
</dbReference>
<name>A0ABY1PNH5_9RHOB</name>
<dbReference type="PANTHER" id="PTHR35149">
    <property type="entry name" value="SLL5132 PROTEIN"/>
    <property type="match status" value="1"/>
</dbReference>
<comment type="caution">
    <text evidence="2">The sequence shown here is derived from an EMBL/GenBank/DDBJ whole genome shotgun (WGS) entry which is preliminary data.</text>
</comment>
<organism evidence="2 3">
    <name type="scientific">Shimia sagamensis</name>
    <dbReference type="NCBI Taxonomy" id="1566352"/>
    <lineage>
        <taxon>Bacteria</taxon>
        <taxon>Pseudomonadati</taxon>
        <taxon>Pseudomonadota</taxon>
        <taxon>Alphaproteobacteria</taxon>
        <taxon>Rhodobacterales</taxon>
        <taxon>Roseobacteraceae</taxon>
    </lineage>
</organism>
<evidence type="ECO:0000313" key="2">
    <source>
        <dbReference type="EMBL" id="SMP36516.1"/>
    </source>
</evidence>
<dbReference type="EMBL" id="FXTY01000017">
    <property type="protein sequence ID" value="SMP36516.1"/>
    <property type="molecule type" value="Genomic_DNA"/>
</dbReference>
<proteinExistence type="predicted"/>